<dbReference type="InterPro" id="IPR029045">
    <property type="entry name" value="ClpP/crotonase-like_dom_sf"/>
</dbReference>
<dbReference type="InterPro" id="IPR001753">
    <property type="entry name" value="Enoyl-CoA_hydra/iso"/>
</dbReference>
<dbReference type="Pfam" id="PF00378">
    <property type="entry name" value="ECH_1"/>
    <property type="match status" value="1"/>
</dbReference>
<accession>A0A8J2Z8P5</accession>
<dbReference type="EMBL" id="BMKS01000002">
    <property type="protein sequence ID" value="GGG23260.1"/>
    <property type="molecule type" value="Genomic_DNA"/>
</dbReference>
<dbReference type="PANTHER" id="PTHR11941">
    <property type="entry name" value="ENOYL-COA HYDRATASE-RELATED"/>
    <property type="match status" value="1"/>
</dbReference>
<gene>
    <name evidence="2" type="ORF">GCM10010964_09260</name>
</gene>
<dbReference type="PANTHER" id="PTHR11941:SF171">
    <property type="entry name" value="SD19268P"/>
    <property type="match status" value="1"/>
</dbReference>
<dbReference type="NCBIfam" id="NF004795">
    <property type="entry name" value="PRK06143.1"/>
    <property type="match status" value="1"/>
</dbReference>
<dbReference type="Proteomes" id="UP000597507">
    <property type="component" value="Unassembled WGS sequence"/>
</dbReference>
<name>A0A8J2Z8P5_9PROT</name>
<comment type="caution">
    <text evidence="2">The sequence shown here is derived from an EMBL/GenBank/DDBJ whole genome shotgun (WGS) entry which is preliminary data.</text>
</comment>
<dbReference type="SUPFAM" id="SSF52096">
    <property type="entry name" value="ClpP/crotonase"/>
    <property type="match status" value="1"/>
</dbReference>
<reference evidence="2 3" key="1">
    <citation type="journal article" date="2014" name="Int. J. Syst. Evol. Microbiol.">
        <title>Complete genome sequence of Corynebacterium casei LMG S-19264T (=DSM 44701T), isolated from a smear-ripened cheese.</title>
        <authorList>
            <consortium name="US DOE Joint Genome Institute (JGI-PGF)"/>
            <person name="Walter F."/>
            <person name="Albersmeier A."/>
            <person name="Kalinowski J."/>
            <person name="Ruckert C."/>
        </authorList>
    </citation>
    <scope>NUCLEOTIDE SEQUENCE [LARGE SCALE GENOMIC DNA]</scope>
    <source>
        <strain evidence="2 3">CGMCC 1.16330</strain>
    </source>
</reference>
<dbReference type="CDD" id="cd06558">
    <property type="entry name" value="crotonase-like"/>
    <property type="match status" value="1"/>
</dbReference>
<evidence type="ECO:0000313" key="2">
    <source>
        <dbReference type="EMBL" id="GGG23260.1"/>
    </source>
</evidence>
<comment type="similarity">
    <text evidence="1">Belongs to the enoyl-CoA hydratase/isomerase family.</text>
</comment>
<keyword evidence="3" id="KW-1185">Reference proteome</keyword>
<dbReference type="GO" id="GO:0003824">
    <property type="term" value="F:catalytic activity"/>
    <property type="evidence" value="ECO:0007669"/>
    <property type="project" value="UniProtKB-ARBA"/>
</dbReference>
<dbReference type="Gene3D" id="3.90.226.10">
    <property type="entry name" value="2-enoyl-CoA Hydratase, Chain A, domain 1"/>
    <property type="match status" value="1"/>
</dbReference>
<sequence length="270" mass="28587">MRVDAAGGTGEVTLRIESTPETGRVAWVTIDNKAKRNALNSSVLRRFAETVEGLATHADLRAAVVTGAGGRAFVGGADIREMAALPDHVAATRFIEAVHRACNAVRELPVPVIGRINGHALGAGLELAAACDLRIAASTATFGMPEVLLGLPSVVEAALLPTLIGWGRARRLLLLGETIGAEEALAWGLVERVAEPGAALDAAVADWLAMLGRAGPQALRLQKRLIRAWEDLPMAEAIRAGVGSFAEAWRGEEPRRMLRAFLDRPRPPKG</sequence>
<dbReference type="AlphaFoldDB" id="A0A8J2Z8P5"/>
<organism evidence="2 3">
    <name type="scientific">Caldovatus sediminis</name>
    <dbReference type="NCBI Taxonomy" id="2041189"/>
    <lineage>
        <taxon>Bacteria</taxon>
        <taxon>Pseudomonadati</taxon>
        <taxon>Pseudomonadota</taxon>
        <taxon>Alphaproteobacteria</taxon>
        <taxon>Acetobacterales</taxon>
        <taxon>Roseomonadaceae</taxon>
        <taxon>Caldovatus</taxon>
    </lineage>
</organism>
<evidence type="ECO:0000256" key="1">
    <source>
        <dbReference type="ARBA" id="ARBA00005254"/>
    </source>
</evidence>
<protein>
    <submittedName>
        <fullName evidence="2">Enoyl-CoA hydratase</fullName>
    </submittedName>
</protein>
<proteinExistence type="inferred from homology"/>
<dbReference type="GO" id="GO:0006635">
    <property type="term" value="P:fatty acid beta-oxidation"/>
    <property type="evidence" value="ECO:0007669"/>
    <property type="project" value="TreeGrafter"/>
</dbReference>
<evidence type="ECO:0000313" key="3">
    <source>
        <dbReference type="Proteomes" id="UP000597507"/>
    </source>
</evidence>